<dbReference type="KEGG" id="gbi:PG2T_12305"/>
<keyword evidence="7 8" id="KW-0472">Membrane</keyword>
<dbReference type="InterPro" id="IPR013130">
    <property type="entry name" value="Fe3_Rdtase_TM_dom"/>
</dbReference>
<name>A0A1B1YVS1_9GAMM</name>
<dbReference type="OrthoDB" id="9788328at2"/>
<reference evidence="11" key="1">
    <citation type="submission" date="2016-03" db="EMBL/GenBank/DDBJ databases">
        <title>Complete genome sequence of Solimmundus cernigliae, representing a novel lineage of polycyclic aromatic hydrocarbon degraders within the Gammaproteobacteria.</title>
        <authorList>
            <person name="Singleton D.R."/>
            <person name="Dickey A.N."/>
            <person name="Scholl E.H."/>
            <person name="Wright F.A."/>
            <person name="Aitken M.D."/>
        </authorList>
    </citation>
    <scope>NUCLEOTIDE SEQUENCE [LARGE SCALE GENOMIC DNA]</scope>
    <source>
        <strain evidence="11">TR3.2</strain>
    </source>
</reference>
<keyword evidence="2 8" id="KW-0813">Transport</keyword>
<keyword evidence="3 8" id="KW-0349">Heme</keyword>
<keyword evidence="6 8" id="KW-0408">Iron</keyword>
<comment type="cofactor">
    <cofactor evidence="8">
        <name>heme b</name>
        <dbReference type="ChEBI" id="CHEBI:60344"/>
    </cofactor>
    <text evidence="8">Binds 1 heme b (iron(II)-protoporphyrin IX) group per subunit.</text>
</comment>
<dbReference type="RefSeq" id="WP_068805948.1">
    <property type="nucleotide sequence ID" value="NZ_CP014671.1"/>
</dbReference>
<dbReference type="GO" id="GO:0009055">
    <property type="term" value="F:electron transfer activity"/>
    <property type="evidence" value="ECO:0007669"/>
    <property type="project" value="UniProtKB-UniRule"/>
</dbReference>
<evidence type="ECO:0000313" key="11">
    <source>
        <dbReference type="Proteomes" id="UP000092952"/>
    </source>
</evidence>
<evidence type="ECO:0000256" key="6">
    <source>
        <dbReference type="ARBA" id="ARBA00023004"/>
    </source>
</evidence>
<evidence type="ECO:0000256" key="3">
    <source>
        <dbReference type="ARBA" id="ARBA00022617"/>
    </source>
</evidence>
<keyword evidence="8" id="KW-1003">Cell membrane</keyword>
<dbReference type="GO" id="GO:0005886">
    <property type="term" value="C:plasma membrane"/>
    <property type="evidence" value="ECO:0007669"/>
    <property type="project" value="UniProtKB-SubCell"/>
</dbReference>
<organism evidence="10 11">
    <name type="scientific">Immundisolibacter cernigliae</name>
    <dbReference type="NCBI Taxonomy" id="1810504"/>
    <lineage>
        <taxon>Bacteria</taxon>
        <taxon>Pseudomonadati</taxon>
        <taxon>Pseudomonadota</taxon>
        <taxon>Gammaproteobacteria</taxon>
        <taxon>Immundisolibacterales</taxon>
        <taxon>Immundisolibacteraceae</taxon>
        <taxon>Immundisolibacter</taxon>
    </lineage>
</organism>
<dbReference type="PANTHER" id="PTHR36964:SF1">
    <property type="entry name" value="PROTEIN-METHIONINE-SULFOXIDE REDUCTASE HEME-BINDING SUBUNIT MSRQ"/>
    <property type="match status" value="1"/>
</dbReference>
<comment type="function">
    <text evidence="8">Part of the MsrPQ system that repairs oxidized periplasmic proteins containing methionine sulfoxide residues (Met-O), using respiratory chain electrons. Thus protects these proteins from oxidative-stress damage caused by reactive species of oxygen and chlorine generated by the host defense mechanisms. MsrPQ is essential for the maintenance of envelope integrity under bleach stress, rescuing a wide series of structurally unrelated periplasmic proteins from methionine oxidation. MsrQ provides electrons for reduction to the reductase catalytic subunit MsrP, using the quinone pool of the respiratory chain.</text>
</comment>
<dbReference type="AlphaFoldDB" id="A0A1B1YVS1"/>
<evidence type="ECO:0000256" key="2">
    <source>
        <dbReference type="ARBA" id="ARBA00022448"/>
    </source>
</evidence>
<comment type="subunit">
    <text evidence="8">Heterodimer of a catalytic subunit (MsrP) and a heme-binding subunit (MsrQ).</text>
</comment>
<feature type="transmembrane region" description="Helical" evidence="8">
    <location>
        <begin position="117"/>
        <end position="137"/>
    </location>
</feature>
<sequence length="209" mass="23315">MRRGALQARLWAAGLWTLALTPALVLLARALGNRLGANPIEELTLELGQWALRFLLLTLAATPLRRLTGWTVLLRHRRLLGLTAASYALLHLLVYAVLDQGLLWSQIVGDILKRPFITVGMAAFVLLLPLAATSFDAAIRRLGARRWQALHRLVYVATGLALLHFWWKVKADTAEPTIYLTVFALLLVARFVAPGHRFRRRPPAGRQPA</sequence>
<feature type="transmembrane region" description="Helical" evidence="8">
    <location>
        <begin position="79"/>
        <end position="97"/>
    </location>
</feature>
<dbReference type="STRING" id="1810504.PG2T_12305"/>
<comment type="similarity">
    <text evidence="8">Belongs to the MsrQ family.</text>
</comment>
<dbReference type="InterPro" id="IPR022837">
    <property type="entry name" value="MsrQ-like"/>
</dbReference>
<dbReference type="GO" id="GO:0010181">
    <property type="term" value="F:FMN binding"/>
    <property type="evidence" value="ECO:0007669"/>
    <property type="project" value="UniProtKB-UniRule"/>
</dbReference>
<dbReference type="GO" id="GO:0030091">
    <property type="term" value="P:protein repair"/>
    <property type="evidence" value="ECO:0007669"/>
    <property type="project" value="UniProtKB-UniRule"/>
</dbReference>
<dbReference type="PANTHER" id="PTHR36964">
    <property type="entry name" value="PROTEIN-METHIONINE-SULFOXIDE REDUCTASE HEME-BINDING SUBUNIT MSRQ"/>
    <property type="match status" value="1"/>
</dbReference>
<accession>A0A1B1YVS1</accession>
<evidence type="ECO:0000313" key="10">
    <source>
        <dbReference type="EMBL" id="ANX04872.1"/>
    </source>
</evidence>
<evidence type="ECO:0000256" key="1">
    <source>
        <dbReference type="ARBA" id="ARBA00004141"/>
    </source>
</evidence>
<keyword evidence="11" id="KW-1185">Reference proteome</keyword>
<evidence type="ECO:0000256" key="8">
    <source>
        <dbReference type="HAMAP-Rule" id="MF_01207"/>
    </source>
</evidence>
<comment type="caution">
    <text evidence="8">Lacks conserved residue(s) required for the propagation of feature annotation.</text>
</comment>
<comment type="cofactor">
    <cofactor evidence="8">
        <name>FMN</name>
        <dbReference type="ChEBI" id="CHEBI:58210"/>
    </cofactor>
    <text evidence="8">Binds 1 FMN per subunit.</text>
</comment>
<keyword evidence="8" id="KW-0249">Electron transport</keyword>
<keyword evidence="8" id="KW-0285">Flavoprotein</keyword>
<dbReference type="Proteomes" id="UP000092952">
    <property type="component" value="Chromosome"/>
</dbReference>
<keyword evidence="4 8" id="KW-0812">Transmembrane</keyword>
<comment type="subcellular location">
    <subcellularLocation>
        <location evidence="8">Cell membrane</location>
        <topology evidence="8">Multi-pass membrane protein</topology>
    </subcellularLocation>
    <subcellularLocation>
        <location evidence="1">Membrane</location>
        <topology evidence="1">Multi-pass membrane protein</topology>
    </subcellularLocation>
</comment>
<proteinExistence type="inferred from homology"/>
<protein>
    <recommendedName>
        <fullName evidence="8">Protein-methionine-sulfoxide reductase heme-binding subunit MsrQ</fullName>
    </recommendedName>
    <alternativeName>
        <fullName evidence="8">Flavocytochrome MsrQ</fullName>
    </alternativeName>
</protein>
<dbReference type="GO" id="GO:0016679">
    <property type="term" value="F:oxidoreductase activity, acting on diphenols and related substances as donors"/>
    <property type="evidence" value="ECO:0007669"/>
    <property type="project" value="TreeGrafter"/>
</dbReference>
<evidence type="ECO:0000256" key="7">
    <source>
        <dbReference type="ARBA" id="ARBA00023136"/>
    </source>
</evidence>
<dbReference type="Pfam" id="PF01794">
    <property type="entry name" value="Ferric_reduct"/>
    <property type="match status" value="1"/>
</dbReference>
<evidence type="ECO:0000256" key="5">
    <source>
        <dbReference type="ARBA" id="ARBA00022989"/>
    </source>
</evidence>
<dbReference type="EMBL" id="CP014671">
    <property type="protein sequence ID" value="ANX04872.1"/>
    <property type="molecule type" value="Genomic_DNA"/>
</dbReference>
<feature type="transmembrane region" description="Helical" evidence="8">
    <location>
        <begin position="173"/>
        <end position="193"/>
    </location>
</feature>
<dbReference type="FunCoup" id="A0A1B1YVS1">
    <property type="interactions" value="27"/>
</dbReference>
<dbReference type="GO" id="GO:0046872">
    <property type="term" value="F:metal ion binding"/>
    <property type="evidence" value="ECO:0007669"/>
    <property type="project" value="UniProtKB-KW"/>
</dbReference>
<feature type="transmembrane region" description="Helical" evidence="8">
    <location>
        <begin position="149"/>
        <end position="167"/>
    </location>
</feature>
<dbReference type="HAMAP" id="MF_01207">
    <property type="entry name" value="MsrQ"/>
    <property type="match status" value="1"/>
</dbReference>
<keyword evidence="5 8" id="KW-1133">Transmembrane helix</keyword>
<evidence type="ECO:0000256" key="4">
    <source>
        <dbReference type="ARBA" id="ARBA00022692"/>
    </source>
</evidence>
<dbReference type="InParanoid" id="A0A1B1YVS1"/>
<feature type="domain" description="Ferric oxidoreductase" evidence="9">
    <location>
        <begin position="47"/>
        <end position="161"/>
    </location>
</feature>
<keyword evidence="8" id="KW-0479">Metal-binding</keyword>
<keyword evidence="8" id="KW-0288">FMN</keyword>
<gene>
    <name evidence="8" type="primary">msrQ</name>
    <name evidence="10" type="ORF">PG2T_12305</name>
</gene>
<dbReference type="GO" id="GO:0020037">
    <property type="term" value="F:heme binding"/>
    <property type="evidence" value="ECO:0007669"/>
    <property type="project" value="UniProtKB-UniRule"/>
</dbReference>
<evidence type="ECO:0000259" key="9">
    <source>
        <dbReference type="Pfam" id="PF01794"/>
    </source>
</evidence>